<dbReference type="InterPro" id="IPR036116">
    <property type="entry name" value="FN3_sf"/>
</dbReference>
<dbReference type="RefSeq" id="YP_010644416.1">
    <property type="nucleotide sequence ID" value="NC_070625.1"/>
</dbReference>
<dbReference type="SMART" id="SM00060">
    <property type="entry name" value="FN3"/>
    <property type="match status" value="1"/>
</dbReference>
<name>A0A5P8PI24_9CAUD</name>
<reference evidence="2 3" key="1">
    <citation type="submission" date="2019-07" db="EMBL/GenBank/DDBJ databases">
        <authorList>
            <person name="Tomko B.E."/>
            <person name="Krukonis G.P."/>
            <person name="Delesalle V.A."/>
        </authorList>
    </citation>
    <scope>NUCLEOTIDE SEQUENCE [LARGE SCALE GENOMIC DNA]</scope>
</reference>
<sequence>MPETPIMGQDVKYLFQSIDAATGSAPLFPAYQTDGSVSGERELFDEQTKNGRILGPGSVADSGEVTYYGKRGDAGQRAIEDAYQNGKQIKFWRVDTVKNENDKYDAQFGFAYIESREYSDGVEGAVEISISLQVIGELKNGEIDTLPEEIVNVSKGGYDFQQPGQTTGEAPGTVPAPNAPQNLTYTATTDSVTVKWDAVEGADSYNVYRGAEKNLDANVTTVSHTLTGIQPDTQLTVNVAAVNAGGESPMSQIVTKTLPAESTG</sequence>
<organism evidence="2 3">
    <name type="scientific">Bacillus phage 049ML001</name>
    <dbReference type="NCBI Taxonomy" id="2601660"/>
    <lineage>
        <taxon>Viruses</taxon>
        <taxon>Duplodnaviria</taxon>
        <taxon>Heunggongvirae</taxon>
        <taxon>Uroviricota</taxon>
        <taxon>Caudoviricetes</taxon>
        <taxon>Trautnerviridae</taxon>
        <taxon>Polsinellivirinae</taxon>
        <taxon>Rivavirus</taxon>
        <taxon>Rivavirus rv049ML001</taxon>
    </lineage>
</organism>
<keyword evidence="3" id="KW-1185">Reference proteome</keyword>
<evidence type="ECO:0000313" key="2">
    <source>
        <dbReference type="EMBL" id="QFR56319.1"/>
    </source>
</evidence>
<dbReference type="NCBIfam" id="TIGR02126">
    <property type="entry name" value="phgtail_TP901_1"/>
    <property type="match status" value="1"/>
</dbReference>
<evidence type="ECO:0000313" key="3">
    <source>
        <dbReference type="Proteomes" id="UP000326995"/>
    </source>
</evidence>
<dbReference type="Proteomes" id="UP000326995">
    <property type="component" value="Segment"/>
</dbReference>
<dbReference type="PROSITE" id="PS50853">
    <property type="entry name" value="FN3"/>
    <property type="match status" value="1"/>
</dbReference>
<dbReference type="CDD" id="cd00063">
    <property type="entry name" value="FN3"/>
    <property type="match status" value="1"/>
</dbReference>
<dbReference type="Gene3D" id="2.60.40.10">
    <property type="entry name" value="Immunoglobulins"/>
    <property type="match status" value="1"/>
</dbReference>
<dbReference type="InterPro" id="IPR003961">
    <property type="entry name" value="FN3_dom"/>
</dbReference>
<dbReference type="InterPro" id="IPR011855">
    <property type="entry name" value="Phgtail_TP901_1"/>
</dbReference>
<dbReference type="GeneID" id="77850642"/>
<dbReference type="InterPro" id="IPR013783">
    <property type="entry name" value="Ig-like_fold"/>
</dbReference>
<feature type="domain" description="Fibronectin type-III" evidence="1">
    <location>
        <begin position="179"/>
        <end position="261"/>
    </location>
</feature>
<dbReference type="Pfam" id="PF06199">
    <property type="entry name" value="Phage_tail_2"/>
    <property type="match status" value="1"/>
</dbReference>
<evidence type="ECO:0000259" key="1">
    <source>
        <dbReference type="PROSITE" id="PS50853"/>
    </source>
</evidence>
<protein>
    <submittedName>
        <fullName evidence="2">Major tail protein</fullName>
    </submittedName>
</protein>
<proteinExistence type="predicted"/>
<accession>A0A5P8PI24</accession>
<dbReference type="EMBL" id="MN176227">
    <property type="protein sequence ID" value="QFR56319.1"/>
    <property type="molecule type" value="Genomic_DNA"/>
</dbReference>
<dbReference type="Pfam" id="PF00041">
    <property type="entry name" value="fn3"/>
    <property type="match status" value="1"/>
</dbReference>
<dbReference type="KEGG" id="vg:77850642"/>
<dbReference type="SUPFAM" id="SSF49265">
    <property type="entry name" value="Fibronectin type III"/>
    <property type="match status" value="1"/>
</dbReference>
<gene>
    <name evidence="2" type="primary">16</name>
    <name evidence="2" type="ORF">049ML001_16</name>
</gene>